<keyword evidence="5" id="KW-0067">ATP-binding</keyword>
<keyword evidence="2" id="KW-0677">Repeat</keyword>
<dbReference type="Proteomes" id="UP001054837">
    <property type="component" value="Unassembled WGS sequence"/>
</dbReference>
<organism evidence="5 6">
    <name type="scientific">Caerostris darwini</name>
    <dbReference type="NCBI Taxonomy" id="1538125"/>
    <lineage>
        <taxon>Eukaryota</taxon>
        <taxon>Metazoa</taxon>
        <taxon>Ecdysozoa</taxon>
        <taxon>Arthropoda</taxon>
        <taxon>Chelicerata</taxon>
        <taxon>Arachnida</taxon>
        <taxon>Araneae</taxon>
        <taxon>Araneomorphae</taxon>
        <taxon>Entelegynae</taxon>
        <taxon>Araneoidea</taxon>
        <taxon>Araneidae</taxon>
        <taxon>Caerostris</taxon>
    </lineage>
</organism>
<evidence type="ECO:0000256" key="3">
    <source>
        <dbReference type="SAM" id="MobiDB-lite"/>
    </source>
</evidence>
<feature type="non-terminal residue" evidence="5">
    <location>
        <position position="733"/>
    </location>
</feature>
<keyword evidence="4" id="KW-0472">Membrane</keyword>
<keyword evidence="4" id="KW-0812">Transmembrane</keyword>
<dbReference type="InterPro" id="IPR026082">
    <property type="entry name" value="ABCA"/>
</dbReference>
<sequence length="733" mass="83535">MGICLQLKLLLWKNFTLKKRKPIVLIFELFIPLVLFFILLGIRKKQPAYPVNSSRFQTYPLPSAGVIAVMQAFCDNGVRDEDGFINFPNSPITEFLSKLNNISQKNNFFQPDFTPNEMDEIPVIYKSIIEDPVAVHDSFTKAAEMQIGDLIFNRNDFMEMLIKNFSLPSAELEAFLNSSLVPEKLYLLIFGQLSKDDPEIQYGNGIPLIPTSDLLTGQAPDLSIIVDSFTFNSIEHPSLEHLYDLLAYLERHKGKFKVVWGVIEKMFDSRLDVTVTNDDIGAIAEELKSIILSPSGLRELMCQKNGLPSVFKHENEVITNKSSELQIALCSMNQTTMNKLSKELQKYIDVEKLRETLHLDNWNITLAQQRLKKLSDDLIKFNEFEVALRQLSEIASSLPQDACLSLNGTTSDNNTSTEGTDNSNEQPKKAAKSNPQYGLLRVWLGMQNTICGKQGNFPTSLPDDGEEIDLDKLGMSKYQQEQIGILVHVLYSNPRVLYAPNNTDADEIIIKANETFELLATVSEYAQKMLNISEEIRIFLAENSTDHSLSVLKQIHENFQKYPLFLQLFHSLPLEEFAANTVIINKDIFLQQLDSIDNAACSWISLMSGLSLNMFQGFRTEDDLLDYFKHQAYFDNVTVLASVIFNMSEDGSMPNHMTYKIRQNASFTTTTNLVRSRFWFPGPRNWGYGYYQFGFVWIQDVLERAMISIYAGRDVTEPGSFIHQFPYPCYIQD</sequence>
<evidence type="ECO:0000313" key="5">
    <source>
        <dbReference type="EMBL" id="GIX68784.1"/>
    </source>
</evidence>
<evidence type="ECO:0000256" key="4">
    <source>
        <dbReference type="SAM" id="Phobius"/>
    </source>
</evidence>
<keyword evidence="5" id="KW-0547">Nucleotide-binding</keyword>
<accession>A0AAV4M8U2</accession>
<keyword evidence="4" id="KW-1133">Transmembrane helix</keyword>
<dbReference type="GO" id="GO:0005524">
    <property type="term" value="F:ATP binding"/>
    <property type="evidence" value="ECO:0007669"/>
    <property type="project" value="UniProtKB-KW"/>
</dbReference>
<reference evidence="5 6" key="1">
    <citation type="submission" date="2021-06" db="EMBL/GenBank/DDBJ databases">
        <title>Caerostris darwini draft genome.</title>
        <authorList>
            <person name="Kono N."/>
            <person name="Arakawa K."/>
        </authorList>
    </citation>
    <scope>NUCLEOTIDE SEQUENCE [LARGE SCALE GENOMIC DNA]</scope>
</reference>
<proteinExistence type="predicted"/>
<gene>
    <name evidence="5" type="primary">ABCA2</name>
    <name evidence="5" type="ORF">CDAR_120971</name>
</gene>
<dbReference type="AlphaFoldDB" id="A0AAV4M8U2"/>
<dbReference type="GO" id="GO:0140359">
    <property type="term" value="F:ABC-type transporter activity"/>
    <property type="evidence" value="ECO:0007669"/>
    <property type="project" value="InterPro"/>
</dbReference>
<protein>
    <submittedName>
        <fullName evidence="5">ATP-binding cassette sub-family A member 2</fullName>
    </submittedName>
</protein>
<name>A0AAV4M8U2_9ARAC</name>
<dbReference type="PANTHER" id="PTHR19229">
    <property type="entry name" value="ATP-BINDING CASSETTE TRANSPORTER SUBFAMILY A ABCA"/>
    <property type="match status" value="1"/>
</dbReference>
<dbReference type="GO" id="GO:0016020">
    <property type="term" value="C:membrane"/>
    <property type="evidence" value="ECO:0007669"/>
    <property type="project" value="InterPro"/>
</dbReference>
<evidence type="ECO:0000256" key="2">
    <source>
        <dbReference type="ARBA" id="ARBA00022737"/>
    </source>
</evidence>
<feature type="compositionally biased region" description="Polar residues" evidence="3">
    <location>
        <begin position="406"/>
        <end position="425"/>
    </location>
</feature>
<feature type="region of interest" description="Disordered" evidence="3">
    <location>
        <begin position="405"/>
        <end position="433"/>
    </location>
</feature>
<keyword evidence="6" id="KW-1185">Reference proteome</keyword>
<dbReference type="GO" id="GO:0005319">
    <property type="term" value="F:lipid transporter activity"/>
    <property type="evidence" value="ECO:0007669"/>
    <property type="project" value="TreeGrafter"/>
</dbReference>
<keyword evidence="1" id="KW-0813">Transport</keyword>
<evidence type="ECO:0000313" key="6">
    <source>
        <dbReference type="Proteomes" id="UP001054837"/>
    </source>
</evidence>
<feature type="transmembrane region" description="Helical" evidence="4">
    <location>
        <begin position="23"/>
        <end position="42"/>
    </location>
</feature>
<comment type="caution">
    <text evidence="5">The sequence shown here is derived from an EMBL/GenBank/DDBJ whole genome shotgun (WGS) entry which is preliminary data.</text>
</comment>
<dbReference type="PANTHER" id="PTHR19229:SF36">
    <property type="entry name" value="ATP-BINDING CASSETTE SUB-FAMILY A MEMBER 2"/>
    <property type="match status" value="1"/>
</dbReference>
<dbReference type="EMBL" id="BPLQ01000202">
    <property type="protein sequence ID" value="GIX68784.1"/>
    <property type="molecule type" value="Genomic_DNA"/>
</dbReference>
<evidence type="ECO:0000256" key="1">
    <source>
        <dbReference type="ARBA" id="ARBA00022448"/>
    </source>
</evidence>